<feature type="repeat" description="ANK" evidence="3">
    <location>
        <begin position="159"/>
        <end position="191"/>
    </location>
</feature>
<sequence length="820" mass="86773">ASPGQASASSARELAAEELPLACRQGDEAAVKAFLLRVQAQGAGGLTEVEEALFDTYGDSALHHAAHGGHLEVAQMLVGSLGKVEVDIPNARNETSLQVACRRGDGNMAALLLKAGADPDRRDGSGLTPFLSAVFGGASEDLLSLIHKAGGDISSQDTRGVGAMHFAALRGDIQLMSWLATHSADVDVQTEHGTTALMLASKRGLMDGVSLLLAAKANTNLSDEAGCTALMQALSAGNTEVALKLLEGGASVDTVDSAGRSALFHAVLGDEAAPLEAVIKRAGRVNMLDEEGRSPLYQACLMGVKDLAKLLLDAGADPNLAGRGSTVRPAAAPQREDGGEEDGQDSYAARACLDEARTCLQVCATLAHNELLVCLLEYGADINAAPGGLGWTSLHLCAVVNNEEGAALLLARGSTTSLEDAEGNTALSLAERAGHAPLLEKLKEAAEAEPRNEGVGASPTAARNRKEGESMKSPVRRRQVGLASLPPLFSGSEAEAAETAAEDQEPLEACAKTSEVSLRVGVPGLGRVAAGSGLHSDGTPDDDPDPLCRPCVAAAMELRGLPDDLRQSSSNYRRRGKKPVGNMPVRAFFSLTRSLPFGCGLGRLWAGRGDEPSSLETGRFVACVTGVTSRILENGLHFARWPRRLMLAPGCWSRGCWPGSWRGAWILWGEENTPFWLLHGATDEAPAAAHYLHLLPGCAKHLQTAERKKSARLSAANAAEACRRLLYNAMWTSFDAQLLAHNLLAQSYRRACQLRLQKDELILPLVQRLGGPLEWGRCTACCRHFRSISGIRKKGLVDFWLQGFAEEARTEAVKLAVQHN</sequence>
<keyword evidence="2 3" id="KW-0040">ANK repeat</keyword>
<feature type="repeat" description="ANK" evidence="3">
    <location>
        <begin position="192"/>
        <end position="224"/>
    </location>
</feature>
<reference evidence="5" key="1">
    <citation type="submission" date="2021-02" db="EMBL/GenBank/DDBJ databases">
        <authorList>
            <person name="Dougan E. K."/>
            <person name="Rhodes N."/>
            <person name="Thang M."/>
            <person name="Chan C."/>
        </authorList>
    </citation>
    <scope>NUCLEOTIDE SEQUENCE</scope>
</reference>
<organism evidence="5 6">
    <name type="scientific">Polarella glacialis</name>
    <name type="common">Dinoflagellate</name>
    <dbReference type="NCBI Taxonomy" id="89957"/>
    <lineage>
        <taxon>Eukaryota</taxon>
        <taxon>Sar</taxon>
        <taxon>Alveolata</taxon>
        <taxon>Dinophyceae</taxon>
        <taxon>Suessiales</taxon>
        <taxon>Suessiaceae</taxon>
        <taxon>Polarella</taxon>
    </lineage>
</organism>
<dbReference type="PANTHER" id="PTHR24198">
    <property type="entry name" value="ANKYRIN REPEAT AND PROTEIN KINASE DOMAIN-CONTAINING PROTEIN"/>
    <property type="match status" value="1"/>
</dbReference>
<evidence type="ECO:0000313" key="5">
    <source>
        <dbReference type="EMBL" id="CAE8644740.1"/>
    </source>
</evidence>
<feature type="non-terminal residue" evidence="5">
    <location>
        <position position="820"/>
    </location>
</feature>
<evidence type="ECO:0000256" key="3">
    <source>
        <dbReference type="PROSITE-ProRule" id="PRU00023"/>
    </source>
</evidence>
<feature type="region of interest" description="Disordered" evidence="4">
    <location>
        <begin position="446"/>
        <end position="476"/>
    </location>
</feature>
<protein>
    <submittedName>
        <fullName evidence="5">Uncharacterized protein</fullName>
    </submittedName>
</protein>
<dbReference type="InterPro" id="IPR036770">
    <property type="entry name" value="Ankyrin_rpt-contain_sf"/>
</dbReference>
<dbReference type="PROSITE" id="PS50297">
    <property type="entry name" value="ANK_REP_REGION"/>
    <property type="match status" value="5"/>
</dbReference>
<accession>A0A813I438</accession>
<evidence type="ECO:0000256" key="1">
    <source>
        <dbReference type="ARBA" id="ARBA00022737"/>
    </source>
</evidence>
<dbReference type="Gene3D" id="1.25.40.20">
    <property type="entry name" value="Ankyrin repeat-containing domain"/>
    <property type="match status" value="2"/>
</dbReference>
<dbReference type="AlphaFoldDB" id="A0A813I438"/>
<dbReference type="SUPFAM" id="SSF48403">
    <property type="entry name" value="Ankyrin repeat"/>
    <property type="match status" value="1"/>
</dbReference>
<gene>
    <name evidence="5" type="ORF">PGLA2088_LOCUS3310</name>
</gene>
<evidence type="ECO:0000313" key="6">
    <source>
        <dbReference type="Proteomes" id="UP000626109"/>
    </source>
</evidence>
<name>A0A813I438_POLGL</name>
<keyword evidence="1" id="KW-0677">Repeat</keyword>
<feature type="repeat" description="ANK" evidence="3">
    <location>
        <begin position="291"/>
        <end position="323"/>
    </location>
</feature>
<evidence type="ECO:0000256" key="4">
    <source>
        <dbReference type="SAM" id="MobiDB-lite"/>
    </source>
</evidence>
<dbReference type="PRINTS" id="PR01415">
    <property type="entry name" value="ANKYRIN"/>
</dbReference>
<dbReference type="EMBL" id="CAJNNW010002856">
    <property type="protein sequence ID" value="CAE8644740.1"/>
    <property type="molecule type" value="Genomic_DNA"/>
</dbReference>
<feature type="repeat" description="ANK" evidence="3">
    <location>
        <begin position="57"/>
        <end position="78"/>
    </location>
</feature>
<feature type="repeat" description="ANK" evidence="3">
    <location>
        <begin position="92"/>
        <end position="124"/>
    </location>
</feature>
<dbReference type="Pfam" id="PF12796">
    <property type="entry name" value="Ank_2"/>
    <property type="match status" value="2"/>
</dbReference>
<dbReference type="InterPro" id="IPR002110">
    <property type="entry name" value="Ankyrin_rpt"/>
</dbReference>
<dbReference type="PANTHER" id="PTHR24198:SF165">
    <property type="entry name" value="ANKYRIN REPEAT-CONTAINING PROTEIN-RELATED"/>
    <property type="match status" value="1"/>
</dbReference>
<proteinExistence type="predicted"/>
<feature type="non-terminal residue" evidence="5">
    <location>
        <position position="1"/>
    </location>
</feature>
<comment type="caution">
    <text evidence="5">The sequence shown here is derived from an EMBL/GenBank/DDBJ whole genome shotgun (WGS) entry which is preliminary data.</text>
</comment>
<feature type="repeat" description="ANK" evidence="3">
    <location>
        <begin position="225"/>
        <end position="257"/>
    </location>
</feature>
<dbReference type="Pfam" id="PF00023">
    <property type="entry name" value="Ank"/>
    <property type="match status" value="1"/>
</dbReference>
<dbReference type="SMART" id="SM00248">
    <property type="entry name" value="ANK"/>
    <property type="match status" value="11"/>
</dbReference>
<dbReference type="Proteomes" id="UP000626109">
    <property type="component" value="Unassembled WGS sequence"/>
</dbReference>
<evidence type="ECO:0000256" key="2">
    <source>
        <dbReference type="ARBA" id="ARBA00023043"/>
    </source>
</evidence>
<feature type="region of interest" description="Disordered" evidence="4">
    <location>
        <begin position="322"/>
        <end position="344"/>
    </location>
</feature>
<dbReference type="PROSITE" id="PS50088">
    <property type="entry name" value="ANK_REPEAT"/>
    <property type="match status" value="6"/>
</dbReference>